<keyword evidence="1" id="KW-0805">Transcription regulation</keyword>
<dbReference type="RefSeq" id="WP_212526266.1">
    <property type="nucleotide sequence ID" value="NZ_JAGSOG010000002.1"/>
</dbReference>
<dbReference type="GO" id="GO:0003700">
    <property type="term" value="F:DNA-binding transcription factor activity"/>
    <property type="evidence" value="ECO:0007669"/>
    <property type="project" value="TreeGrafter"/>
</dbReference>
<keyword evidence="3" id="KW-0804">Transcription</keyword>
<dbReference type="CDD" id="cd06267">
    <property type="entry name" value="PBP1_LacI_sugar_binding-like"/>
    <property type="match status" value="1"/>
</dbReference>
<dbReference type="PANTHER" id="PTHR30146">
    <property type="entry name" value="LACI-RELATED TRANSCRIPTIONAL REPRESSOR"/>
    <property type="match status" value="1"/>
</dbReference>
<dbReference type="PROSITE" id="PS50932">
    <property type="entry name" value="HTH_LACI_2"/>
    <property type="match status" value="1"/>
</dbReference>
<dbReference type="Gene3D" id="1.10.260.40">
    <property type="entry name" value="lambda repressor-like DNA-binding domains"/>
    <property type="match status" value="1"/>
</dbReference>
<sequence>MSDRVTIARVAEEAGVSAMTVSNVLNGKPGASDETRRRVLEVAERLGYQANISARNLKAGRSGLIGVLTLDLTTQYGLEIVRGIADELAAAERELLINATYQDAAREMERIEFLSRGLVDGVLMVAPVLEPDTVDLLRRKNVPCVVIDPRRQDVALPRVIVDNYQGMRAGTEHLLALGHTRIGYIRGEDDMDSSTIRFQGFCDALSLAGLEVDPNLVVDCDFTYAHGFQAASVMIAEHRPTAIVAGADLIAFGAVDAARALGLNVPEEFSVVGFDDLPQAGQSFPGLTTVRQPLHDMGQTAARALLSLLDGQRLLMDRMQLPTDLVVRGTTAPPGDVDGGLARLLAGGATDGAGKAGKAGNAAGGADRDA</sequence>
<keyword evidence="2 6" id="KW-0238">DNA-binding</keyword>
<organism evidence="6 7">
    <name type="scientific">Actinospica durhamensis</name>
    <dbReference type="NCBI Taxonomy" id="1508375"/>
    <lineage>
        <taxon>Bacteria</taxon>
        <taxon>Bacillati</taxon>
        <taxon>Actinomycetota</taxon>
        <taxon>Actinomycetes</taxon>
        <taxon>Catenulisporales</taxon>
        <taxon>Actinospicaceae</taxon>
        <taxon>Actinospica</taxon>
    </lineage>
</organism>
<evidence type="ECO:0000256" key="4">
    <source>
        <dbReference type="SAM" id="MobiDB-lite"/>
    </source>
</evidence>
<dbReference type="AlphaFoldDB" id="A0A941IQX4"/>
<evidence type="ECO:0000313" key="7">
    <source>
        <dbReference type="Proteomes" id="UP000675781"/>
    </source>
</evidence>
<dbReference type="Proteomes" id="UP000675781">
    <property type="component" value="Unassembled WGS sequence"/>
</dbReference>
<keyword evidence="7" id="KW-1185">Reference proteome</keyword>
<dbReference type="SMART" id="SM00354">
    <property type="entry name" value="HTH_LACI"/>
    <property type="match status" value="1"/>
</dbReference>
<name>A0A941IQX4_9ACTN</name>
<accession>A0A941IQX4</accession>
<dbReference type="InterPro" id="IPR028082">
    <property type="entry name" value="Peripla_BP_I"/>
</dbReference>
<dbReference type="GO" id="GO:0000976">
    <property type="term" value="F:transcription cis-regulatory region binding"/>
    <property type="evidence" value="ECO:0007669"/>
    <property type="project" value="TreeGrafter"/>
</dbReference>
<evidence type="ECO:0000259" key="5">
    <source>
        <dbReference type="PROSITE" id="PS50932"/>
    </source>
</evidence>
<dbReference type="Gene3D" id="3.40.50.2300">
    <property type="match status" value="2"/>
</dbReference>
<dbReference type="SUPFAM" id="SSF53822">
    <property type="entry name" value="Periplasmic binding protein-like I"/>
    <property type="match status" value="1"/>
</dbReference>
<feature type="region of interest" description="Disordered" evidence="4">
    <location>
        <begin position="348"/>
        <end position="370"/>
    </location>
</feature>
<dbReference type="InterPro" id="IPR000843">
    <property type="entry name" value="HTH_LacI"/>
</dbReference>
<dbReference type="SUPFAM" id="SSF47413">
    <property type="entry name" value="lambda repressor-like DNA-binding domains"/>
    <property type="match status" value="1"/>
</dbReference>
<dbReference type="Pfam" id="PF13377">
    <property type="entry name" value="Peripla_BP_3"/>
    <property type="match status" value="1"/>
</dbReference>
<dbReference type="Pfam" id="PF00356">
    <property type="entry name" value="LacI"/>
    <property type="match status" value="1"/>
</dbReference>
<evidence type="ECO:0000256" key="3">
    <source>
        <dbReference type="ARBA" id="ARBA00023163"/>
    </source>
</evidence>
<protein>
    <submittedName>
        <fullName evidence="6">LacI family DNA-binding transcriptional regulator</fullName>
    </submittedName>
</protein>
<evidence type="ECO:0000313" key="6">
    <source>
        <dbReference type="EMBL" id="MBR7831731.1"/>
    </source>
</evidence>
<evidence type="ECO:0000256" key="2">
    <source>
        <dbReference type="ARBA" id="ARBA00023125"/>
    </source>
</evidence>
<feature type="compositionally biased region" description="Low complexity" evidence="4">
    <location>
        <begin position="358"/>
        <end position="370"/>
    </location>
</feature>
<dbReference type="InterPro" id="IPR010982">
    <property type="entry name" value="Lambda_DNA-bd_dom_sf"/>
</dbReference>
<gene>
    <name evidence="6" type="ORF">KDL01_00580</name>
</gene>
<dbReference type="EMBL" id="JAGSOG010000002">
    <property type="protein sequence ID" value="MBR7831731.1"/>
    <property type="molecule type" value="Genomic_DNA"/>
</dbReference>
<dbReference type="CDD" id="cd01392">
    <property type="entry name" value="HTH_LacI"/>
    <property type="match status" value="1"/>
</dbReference>
<dbReference type="PANTHER" id="PTHR30146:SF153">
    <property type="entry name" value="LACTOSE OPERON REPRESSOR"/>
    <property type="match status" value="1"/>
</dbReference>
<reference evidence="6" key="1">
    <citation type="submission" date="2021-04" db="EMBL/GenBank/DDBJ databases">
        <title>Genome based classification of Actinospica acidithermotolerans sp. nov., an actinobacterium isolated from an Indonesian hot spring.</title>
        <authorList>
            <person name="Kusuma A.B."/>
            <person name="Putra K.E."/>
            <person name="Nafisah S."/>
            <person name="Loh J."/>
            <person name="Nouioui I."/>
            <person name="Goodfellow M."/>
        </authorList>
    </citation>
    <scope>NUCLEOTIDE SEQUENCE</scope>
    <source>
        <strain evidence="6">CSCA 57</strain>
    </source>
</reference>
<comment type="caution">
    <text evidence="6">The sequence shown here is derived from an EMBL/GenBank/DDBJ whole genome shotgun (WGS) entry which is preliminary data.</text>
</comment>
<proteinExistence type="predicted"/>
<dbReference type="InterPro" id="IPR046335">
    <property type="entry name" value="LacI/GalR-like_sensor"/>
</dbReference>
<evidence type="ECO:0000256" key="1">
    <source>
        <dbReference type="ARBA" id="ARBA00023015"/>
    </source>
</evidence>
<feature type="domain" description="HTH lacI-type" evidence="5">
    <location>
        <begin position="5"/>
        <end position="59"/>
    </location>
</feature>